<dbReference type="RefSeq" id="WP_167808030.1">
    <property type="nucleotide sequence ID" value="NZ_JAAVMB010000017.1"/>
</dbReference>
<protein>
    <submittedName>
        <fullName evidence="2">Uncharacterized protein</fullName>
    </submittedName>
</protein>
<dbReference type="AlphaFoldDB" id="A0A7X6I3Z7"/>
<proteinExistence type="predicted"/>
<name>A0A7X6I3Z7_9ENTE</name>
<evidence type="ECO:0000313" key="3">
    <source>
        <dbReference type="Proteomes" id="UP000521358"/>
    </source>
</evidence>
<comment type="caution">
    <text evidence="2">The sequence shown here is derived from an EMBL/GenBank/DDBJ whole genome shotgun (WGS) entry which is preliminary data.</text>
</comment>
<sequence length="189" mass="22040">MTYYKTLAEMNQGIKEATKEIDENIFKLESYKKDIENKIADREAQKGAFSVEATKQKAELRNELQVAVETIEEAKENRKQIIKDLGITQQAVSNLKSSAANVHGEELVKEYGKKMEECFKTLRELDEAWDNAILEYSDIQDAEYNKLKASHQDIWGTSSYDSSVHFRLRDNRLIFKNKSKQEAFKDWRF</sequence>
<feature type="coiled-coil region" evidence="1">
    <location>
        <begin position="14"/>
        <end position="84"/>
    </location>
</feature>
<gene>
    <name evidence="2" type="ORF">HED35_12840</name>
</gene>
<accession>A0A7X6I3Z7</accession>
<organism evidence="2 3">
    <name type="scientific">Vagococcus fluvialis</name>
    <dbReference type="NCBI Taxonomy" id="2738"/>
    <lineage>
        <taxon>Bacteria</taxon>
        <taxon>Bacillati</taxon>
        <taxon>Bacillota</taxon>
        <taxon>Bacilli</taxon>
        <taxon>Lactobacillales</taxon>
        <taxon>Enterococcaceae</taxon>
        <taxon>Vagococcus</taxon>
    </lineage>
</organism>
<dbReference type="EMBL" id="JAAVMB010000017">
    <property type="protein sequence ID" value="NKC68976.1"/>
    <property type="molecule type" value="Genomic_DNA"/>
</dbReference>
<keyword evidence="1" id="KW-0175">Coiled coil</keyword>
<dbReference type="Proteomes" id="UP000521358">
    <property type="component" value="Unassembled WGS sequence"/>
</dbReference>
<reference evidence="2 3" key="1">
    <citation type="submission" date="2020-03" db="EMBL/GenBank/DDBJ databases">
        <title>Bacterial samples isolated from urine from healthy bovine heifers (Gyr breed).</title>
        <authorList>
            <person name="Giannattasio-Ferraz S."/>
            <person name="Maskeri L."/>
            <person name="Penido A."/>
            <person name="Barbosa-Stancioli E.F."/>
            <person name="Putonti C."/>
        </authorList>
    </citation>
    <scope>NUCLEOTIDE SEQUENCE [LARGE SCALE GENOMIC DNA]</scope>
    <source>
        <strain evidence="2 3">UFMG-H7</strain>
    </source>
</reference>
<evidence type="ECO:0000313" key="2">
    <source>
        <dbReference type="EMBL" id="NKC68976.1"/>
    </source>
</evidence>
<evidence type="ECO:0000256" key="1">
    <source>
        <dbReference type="SAM" id="Coils"/>
    </source>
</evidence>